<feature type="transmembrane region" description="Helical" evidence="5">
    <location>
        <begin position="69"/>
        <end position="89"/>
    </location>
</feature>
<dbReference type="AlphaFoldDB" id="A0A7Z0LX79"/>
<dbReference type="GO" id="GO:0016020">
    <property type="term" value="C:membrane"/>
    <property type="evidence" value="ECO:0007669"/>
    <property type="project" value="UniProtKB-SubCell"/>
</dbReference>
<name>A0A7Z0LX79_9GAMM</name>
<evidence type="ECO:0000256" key="3">
    <source>
        <dbReference type="ARBA" id="ARBA00022989"/>
    </source>
</evidence>
<gene>
    <name evidence="7" type="ORF">HZS80_21655</name>
</gene>
<organism evidence="7 8">
    <name type="scientific">Vreelandella glaciei</name>
    <dbReference type="NCBI Taxonomy" id="186761"/>
    <lineage>
        <taxon>Bacteria</taxon>
        <taxon>Pseudomonadati</taxon>
        <taxon>Pseudomonadota</taxon>
        <taxon>Gammaproteobacteria</taxon>
        <taxon>Oceanospirillales</taxon>
        <taxon>Halomonadaceae</taxon>
        <taxon>Vreelandella</taxon>
    </lineage>
</organism>
<keyword evidence="8" id="KW-1185">Reference proteome</keyword>
<evidence type="ECO:0000259" key="6">
    <source>
        <dbReference type="Pfam" id="PF04932"/>
    </source>
</evidence>
<dbReference type="PANTHER" id="PTHR37422:SF13">
    <property type="entry name" value="LIPOPOLYSACCHARIDE BIOSYNTHESIS PROTEIN PA4999-RELATED"/>
    <property type="match status" value="1"/>
</dbReference>
<evidence type="ECO:0000256" key="5">
    <source>
        <dbReference type="SAM" id="Phobius"/>
    </source>
</evidence>
<evidence type="ECO:0000313" key="8">
    <source>
        <dbReference type="Proteomes" id="UP000526892"/>
    </source>
</evidence>
<dbReference type="InterPro" id="IPR051533">
    <property type="entry name" value="WaaL-like"/>
</dbReference>
<accession>A0A7Z0LX79</accession>
<evidence type="ECO:0000256" key="2">
    <source>
        <dbReference type="ARBA" id="ARBA00022692"/>
    </source>
</evidence>
<keyword evidence="2 5" id="KW-0812">Transmembrane</keyword>
<keyword evidence="7" id="KW-0436">Ligase</keyword>
<comment type="caution">
    <text evidence="7">The sequence shown here is derived from an EMBL/GenBank/DDBJ whole genome shotgun (WGS) entry which is preliminary data.</text>
</comment>
<feature type="transmembrane region" description="Helical" evidence="5">
    <location>
        <begin position="210"/>
        <end position="227"/>
    </location>
</feature>
<dbReference type="InterPro" id="IPR007016">
    <property type="entry name" value="O-antigen_ligase-rel_domated"/>
</dbReference>
<comment type="subcellular location">
    <subcellularLocation>
        <location evidence="1">Membrane</location>
        <topology evidence="1">Multi-pass membrane protein</topology>
    </subcellularLocation>
</comment>
<evidence type="ECO:0000313" key="7">
    <source>
        <dbReference type="EMBL" id="NYS80269.1"/>
    </source>
</evidence>
<dbReference type="PANTHER" id="PTHR37422">
    <property type="entry name" value="TEICHURONIC ACID BIOSYNTHESIS PROTEIN TUAE"/>
    <property type="match status" value="1"/>
</dbReference>
<dbReference type="RefSeq" id="WP_179917291.1">
    <property type="nucleotide sequence ID" value="NZ_JACCDE010000047.1"/>
</dbReference>
<keyword evidence="4 5" id="KW-0472">Membrane</keyword>
<evidence type="ECO:0000256" key="1">
    <source>
        <dbReference type="ARBA" id="ARBA00004141"/>
    </source>
</evidence>
<dbReference type="Proteomes" id="UP000526892">
    <property type="component" value="Unassembled WGS sequence"/>
</dbReference>
<dbReference type="Pfam" id="PF04932">
    <property type="entry name" value="Wzy_C"/>
    <property type="match status" value="1"/>
</dbReference>
<evidence type="ECO:0000256" key="4">
    <source>
        <dbReference type="ARBA" id="ARBA00023136"/>
    </source>
</evidence>
<sequence length="262" mass="29067">MSLAAGLVCLAGLAWAWQSTNRRAWLLLLCLGALGGLSASLLSGTRGGWLALPLVGLIFYRVYLHHWPLLWRGGLLAIIVILLFGVYSFPQTSVQDRVHKAVEQGRDYWHGEANGSVGIRLELYRTGIQLIADKPWLGYSLDGYQSAMQALYDDGEVQGVVAQNWHAHNDILNAWLRYGVVGMLATLLFYGVPFGYFASKLFHADSSMRPIILAGMLLPVLFFYFGLTYSFFAYPVALGAYWLWILLIVATYLSSPVGGQKN</sequence>
<keyword evidence="3 5" id="KW-1133">Transmembrane helix</keyword>
<feature type="domain" description="O-antigen ligase-related" evidence="6">
    <location>
        <begin position="40"/>
        <end position="186"/>
    </location>
</feature>
<dbReference type="GO" id="GO:0016874">
    <property type="term" value="F:ligase activity"/>
    <property type="evidence" value="ECO:0007669"/>
    <property type="project" value="UniProtKB-KW"/>
</dbReference>
<feature type="transmembrane region" description="Helical" evidence="5">
    <location>
        <begin position="26"/>
        <end position="57"/>
    </location>
</feature>
<dbReference type="EMBL" id="JACCDE010000047">
    <property type="protein sequence ID" value="NYS80269.1"/>
    <property type="molecule type" value="Genomic_DNA"/>
</dbReference>
<reference evidence="7 8" key="1">
    <citation type="journal article" date="2003" name="Extremophiles">
        <title>Halomonas glaciei sp. nov. isolated from fast ice of Adelie Land, Antarctica.</title>
        <authorList>
            <person name="Reddy G.S."/>
            <person name="Raghavan P.U."/>
            <person name="Sarita N.B."/>
            <person name="Prakash J.S."/>
            <person name="Nagesh N."/>
            <person name="Delille D."/>
            <person name="Shivaji S."/>
        </authorList>
    </citation>
    <scope>NUCLEOTIDE SEQUENCE [LARGE SCALE GENOMIC DNA]</scope>
    <source>
        <strain evidence="7 8">DD39</strain>
    </source>
</reference>
<feature type="transmembrane region" description="Helical" evidence="5">
    <location>
        <begin position="175"/>
        <end position="198"/>
    </location>
</feature>
<feature type="transmembrane region" description="Helical" evidence="5">
    <location>
        <begin position="233"/>
        <end position="253"/>
    </location>
</feature>
<proteinExistence type="predicted"/>
<protein>
    <submittedName>
        <fullName evidence="7">O-antigen ligase family protein</fullName>
    </submittedName>
</protein>